<dbReference type="InterPro" id="IPR013094">
    <property type="entry name" value="AB_hydrolase_3"/>
</dbReference>
<evidence type="ECO:0000313" key="5">
    <source>
        <dbReference type="EMBL" id="SFU53832.1"/>
    </source>
</evidence>
<dbReference type="PANTHER" id="PTHR48081:SF8">
    <property type="entry name" value="ALPHA_BETA HYDROLASE FOLD-3 DOMAIN-CONTAINING PROTEIN-RELATED"/>
    <property type="match status" value="1"/>
</dbReference>
<reference evidence="6" key="1">
    <citation type="submission" date="2016-10" db="EMBL/GenBank/DDBJ databases">
        <authorList>
            <person name="Varghese N."/>
        </authorList>
    </citation>
    <scope>NUCLEOTIDE SEQUENCE [LARGE SCALE GENOMIC DNA]</scope>
    <source>
        <strain evidence="6">DSM 17980</strain>
    </source>
</reference>
<dbReference type="STRING" id="392015.SAMN05421543_103147"/>
<dbReference type="Pfam" id="PF07859">
    <property type="entry name" value="Abhydrolase_3"/>
    <property type="match status" value="1"/>
</dbReference>
<dbReference type="OrthoDB" id="9815425at2"/>
<feature type="domain" description="Alpha/beta hydrolase fold-3" evidence="4">
    <location>
        <begin position="79"/>
        <end position="285"/>
    </location>
</feature>
<protein>
    <submittedName>
        <fullName evidence="5">Acetyl esterase</fullName>
    </submittedName>
</protein>
<dbReference type="InterPro" id="IPR029058">
    <property type="entry name" value="AB_hydrolase_fold"/>
</dbReference>
<evidence type="ECO:0000313" key="6">
    <source>
        <dbReference type="Proteomes" id="UP000183508"/>
    </source>
</evidence>
<dbReference type="AlphaFoldDB" id="A0A1I7GZJ8"/>
<dbReference type="PANTHER" id="PTHR48081">
    <property type="entry name" value="AB HYDROLASE SUPERFAMILY PROTEIN C4A8.06C"/>
    <property type="match status" value="1"/>
</dbReference>
<organism evidence="5 6">
    <name type="scientific">Alicyclobacillus macrosporangiidus</name>
    <dbReference type="NCBI Taxonomy" id="392015"/>
    <lineage>
        <taxon>Bacteria</taxon>
        <taxon>Bacillati</taxon>
        <taxon>Bacillota</taxon>
        <taxon>Bacilli</taxon>
        <taxon>Bacillales</taxon>
        <taxon>Alicyclobacillaceae</taxon>
        <taxon>Alicyclobacillus</taxon>
    </lineage>
</organism>
<dbReference type="Proteomes" id="UP000183508">
    <property type="component" value="Unassembled WGS sequence"/>
</dbReference>
<sequence>MTLDPRVKELLAAIDPAAPAPGPGADPVALRAVRRQALKDLNLPPRPVGGVMDTTLPGPGGSIPIRVYRPQQTGPHPLLVYFHGGGWVLGDLDTVDDVCRALCEVCQRVVVSVDYRLAPEHKFPAATDDALAAVRWAAVHAETLGGRAEGLAVAGDSAGGNLATVTALRVRDEGGPAIAAQVLVYPITDHDFDTPSYRLHETGYSLTRAGMMWFWEQYLARPEDADHPWASPLRTADLTGLPPALVLTAEHDPLRDEGERYADRLREAGVPVRLVRFDGMVHGFFANAAWDLPQRWTAYETVAAFLRDTGEVTP</sequence>
<dbReference type="SUPFAM" id="SSF53474">
    <property type="entry name" value="alpha/beta-Hydrolases"/>
    <property type="match status" value="1"/>
</dbReference>
<name>A0A1I7GZJ8_9BACL</name>
<keyword evidence="2" id="KW-0378">Hydrolase</keyword>
<dbReference type="FunFam" id="3.40.50.1820:FF:000089">
    <property type="entry name" value="Alpha/beta hydrolase"/>
    <property type="match status" value="1"/>
</dbReference>
<proteinExistence type="inferred from homology"/>
<evidence type="ECO:0000256" key="2">
    <source>
        <dbReference type="ARBA" id="ARBA00022801"/>
    </source>
</evidence>
<dbReference type="InterPro" id="IPR050300">
    <property type="entry name" value="GDXG_lipolytic_enzyme"/>
</dbReference>
<dbReference type="Gene3D" id="3.40.50.1820">
    <property type="entry name" value="alpha/beta hydrolase"/>
    <property type="match status" value="1"/>
</dbReference>
<feature type="active site" evidence="3">
    <location>
        <position position="157"/>
    </location>
</feature>
<evidence type="ECO:0000256" key="1">
    <source>
        <dbReference type="ARBA" id="ARBA00010515"/>
    </source>
</evidence>
<dbReference type="EMBL" id="FPBV01000003">
    <property type="protein sequence ID" value="SFU53832.1"/>
    <property type="molecule type" value="Genomic_DNA"/>
</dbReference>
<evidence type="ECO:0000256" key="3">
    <source>
        <dbReference type="PROSITE-ProRule" id="PRU10038"/>
    </source>
</evidence>
<accession>A0A1I7GZJ8</accession>
<keyword evidence="6" id="KW-1185">Reference proteome</keyword>
<comment type="similarity">
    <text evidence="1">Belongs to the 'GDXG' lipolytic enzyme family.</text>
</comment>
<dbReference type="InterPro" id="IPR033140">
    <property type="entry name" value="Lipase_GDXG_put_SER_AS"/>
</dbReference>
<dbReference type="PROSITE" id="PS01174">
    <property type="entry name" value="LIPASE_GDXG_SER"/>
    <property type="match status" value="1"/>
</dbReference>
<dbReference type="GO" id="GO:0016787">
    <property type="term" value="F:hydrolase activity"/>
    <property type="evidence" value="ECO:0007669"/>
    <property type="project" value="UniProtKB-KW"/>
</dbReference>
<evidence type="ECO:0000259" key="4">
    <source>
        <dbReference type="Pfam" id="PF07859"/>
    </source>
</evidence>
<gene>
    <name evidence="5" type="ORF">SAMN05421543_103147</name>
</gene>
<dbReference type="RefSeq" id="WP_074950014.1">
    <property type="nucleotide sequence ID" value="NZ_FPBV01000003.1"/>
</dbReference>